<feature type="domain" description="Nudix hydrolase" evidence="4">
    <location>
        <begin position="4"/>
        <end position="133"/>
    </location>
</feature>
<evidence type="ECO:0000256" key="2">
    <source>
        <dbReference type="ARBA" id="ARBA00022801"/>
    </source>
</evidence>
<comment type="cofactor">
    <cofactor evidence="1">
        <name>Mg(2+)</name>
        <dbReference type="ChEBI" id="CHEBI:18420"/>
    </cofactor>
</comment>
<evidence type="ECO:0000313" key="6">
    <source>
        <dbReference type="Proteomes" id="UP000700706"/>
    </source>
</evidence>
<organism evidence="5 6">
    <name type="scientific">Inquilinus limosus</name>
    <dbReference type="NCBI Taxonomy" id="171674"/>
    <lineage>
        <taxon>Bacteria</taxon>
        <taxon>Pseudomonadati</taxon>
        <taxon>Pseudomonadota</taxon>
        <taxon>Alphaproteobacteria</taxon>
        <taxon>Rhodospirillales</taxon>
        <taxon>Rhodospirillaceae</taxon>
        <taxon>Inquilinus</taxon>
    </lineage>
</organism>
<dbReference type="InterPro" id="IPR020084">
    <property type="entry name" value="NUDIX_hydrolase_CS"/>
</dbReference>
<dbReference type="PROSITE" id="PS51462">
    <property type="entry name" value="NUDIX"/>
    <property type="match status" value="1"/>
</dbReference>
<sequence length="134" mass="14353">MTDAPRLGVGAFIRDPAGRLLLVQRRREPEAGYWGLPGGKVDFGETVEAAVLREIQEELGIALRLDGLLCLVDQIDRAAGTHWVAPVWRAAIAAGEPVNREPAALAAIGWFALDALPQPLTLATRKALEAARPA</sequence>
<dbReference type="PRINTS" id="PR00502">
    <property type="entry name" value="NUDIXFAMILY"/>
</dbReference>
<dbReference type="Proteomes" id="UP000700706">
    <property type="component" value="Unassembled WGS sequence"/>
</dbReference>
<dbReference type="AlphaFoldDB" id="A0A952FL22"/>
<comment type="similarity">
    <text evidence="3">Belongs to the Nudix hydrolase family.</text>
</comment>
<evidence type="ECO:0000259" key="4">
    <source>
        <dbReference type="PROSITE" id="PS51462"/>
    </source>
</evidence>
<name>A0A952FL22_9PROT</name>
<dbReference type="GO" id="GO:0016787">
    <property type="term" value="F:hydrolase activity"/>
    <property type="evidence" value="ECO:0007669"/>
    <property type="project" value="UniProtKB-KW"/>
</dbReference>
<dbReference type="InterPro" id="IPR015797">
    <property type="entry name" value="NUDIX_hydrolase-like_dom_sf"/>
</dbReference>
<dbReference type="Gene3D" id="3.90.79.10">
    <property type="entry name" value="Nucleoside Triphosphate Pyrophosphohydrolase"/>
    <property type="match status" value="1"/>
</dbReference>
<comment type="caution">
    <text evidence="5">The sequence shown here is derived from an EMBL/GenBank/DDBJ whole genome shotgun (WGS) entry which is preliminary data.</text>
</comment>
<reference evidence="5" key="1">
    <citation type="submission" date="2020-06" db="EMBL/GenBank/DDBJ databases">
        <title>Stable isotope informed genome-resolved metagenomics uncovers potential trophic interactions in rhizosphere soil.</title>
        <authorList>
            <person name="Starr E.P."/>
            <person name="Shi S."/>
            <person name="Blazewicz S.J."/>
            <person name="Koch B.J."/>
            <person name="Probst A.J."/>
            <person name="Hungate B.A."/>
            <person name="Pett-Ridge J."/>
            <person name="Firestone M.K."/>
            <person name="Banfield J.F."/>
        </authorList>
    </citation>
    <scope>NUCLEOTIDE SEQUENCE</scope>
    <source>
        <strain evidence="5">YM_69_17</strain>
    </source>
</reference>
<dbReference type="Pfam" id="PF00293">
    <property type="entry name" value="NUDIX"/>
    <property type="match status" value="1"/>
</dbReference>
<evidence type="ECO:0000256" key="1">
    <source>
        <dbReference type="ARBA" id="ARBA00001946"/>
    </source>
</evidence>
<dbReference type="PROSITE" id="PS00893">
    <property type="entry name" value="NUDIX_BOX"/>
    <property type="match status" value="1"/>
</dbReference>
<evidence type="ECO:0000313" key="5">
    <source>
        <dbReference type="EMBL" id="MBW8726341.1"/>
    </source>
</evidence>
<dbReference type="PANTHER" id="PTHR43046:SF14">
    <property type="entry name" value="MUTT_NUDIX FAMILY PROTEIN"/>
    <property type="match status" value="1"/>
</dbReference>
<proteinExistence type="inferred from homology"/>
<dbReference type="InterPro" id="IPR020476">
    <property type="entry name" value="Nudix_hydrolase"/>
</dbReference>
<accession>A0A952FL22</accession>
<dbReference type="EMBL" id="JAEKLZ010000209">
    <property type="protein sequence ID" value="MBW8726341.1"/>
    <property type="molecule type" value="Genomic_DNA"/>
</dbReference>
<dbReference type="InterPro" id="IPR000086">
    <property type="entry name" value="NUDIX_hydrolase_dom"/>
</dbReference>
<keyword evidence="2 3" id="KW-0378">Hydrolase</keyword>
<evidence type="ECO:0000256" key="3">
    <source>
        <dbReference type="RuleBase" id="RU003476"/>
    </source>
</evidence>
<dbReference type="PANTHER" id="PTHR43046">
    <property type="entry name" value="GDP-MANNOSE MANNOSYL HYDROLASE"/>
    <property type="match status" value="1"/>
</dbReference>
<dbReference type="SUPFAM" id="SSF55811">
    <property type="entry name" value="Nudix"/>
    <property type="match status" value="1"/>
</dbReference>
<gene>
    <name evidence="5" type="ORF">JF625_14435</name>
</gene>
<protein>
    <submittedName>
        <fullName evidence="5">NUDIX domain-containing protein</fullName>
    </submittedName>
</protein>